<dbReference type="PANTHER" id="PTHR24351">
    <property type="entry name" value="RIBOSOMAL PROTEIN S6 KINASE"/>
    <property type="match status" value="1"/>
</dbReference>
<dbReference type="PROSITE" id="PS00107">
    <property type="entry name" value="PROTEIN_KINASE_ATP"/>
    <property type="match status" value="1"/>
</dbReference>
<keyword evidence="6 7" id="KW-0067">ATP-binding</keyword>
<reference evidence="9" key="1">
    <citation type="submission" date="2023-03" db="EMBL/GenBank/DDBJ databases">
        <title>Massive genome expansion in bonnet fungi (Mycena s.s.) driven by repeated elements and novel gene families across ecological guilds.</title>
        <authorList>
            <consortium name="Lawrence Berkeley National Laboratory"/>
            <person name="Harder C.B."/>
            <person name="Miyauchi S."/>
            <person name="Viragh M."/>
            <person name="Kuo A."/>
            <person name="Thoen E."/>
            <person name="Andreopoulos B."/>
            <person name="Lu D."/>
            <person name="Skrede I."/>
            <person name="Drula E."/>
            <person name="Henrissat B."/>
            <person name="Morin E."/>
            <person name="Kohler A."/>
            <person name="Barry K."/>
            <person name="LaButti K."/>
            <person name="Morin E."/>
            <person name="Salamov A."/>
            <person name="Lipzen A."/>
            <person name="Mereny Z."/>
            <person name="Hegedus B."/>
            <person name="Baldrian P."/>
            <person name="Stursova M."/>
            <person name="Weitz H."/>
            <person name="Taylor A."/>
            <person name="Grigoriev I.V."/>
            <person name="Nagy L.G."/>
            <person name="Martin F."/>
            <person name="Kauserud H."/>
        </authorList>
    </citation>
    <scope>NUCLEOTIDE SEQUENCE</scope>
    <source>
        <strain evidence="9">CBHHK173m</strain>
    </source>
</reference>
<dbReference type="PROSITE" id="PS50011">
    <property type="entry name" value="PROTEIN_KINASE_DOM"/>
    <property type="match status" value="1"/>
</dbReference>
<accession>A0AAD6TYK9</accession>
<keyword evidence="1" id="KW-0723">Serine/threonine-protein kinase</keyword>
<protein>
    <submittedName>
        <fullName evidence="9">Kinase-like domain-containing protein</fullName>
    </submittedName>
</protein>
<name>A0AAD6TYK9_9AGAR</name>
<evidence type="ECO:0000259" key="8">
    <source>
        <dbReference type="PROSITE" id="PS50011"/>
    </source>
</evidence>
<dbReference type="Pfam" id="PF00069">
    <property type="entry name" value="Pkinase"/>
    <property type="match status" value="1"/>
</dbReference>
<evidence type="ECO:0000256" key="3">
    <source>
        <dbReference type="ARBA" id="ARBA00022679"/>
    </source>
</evidence>
<dbReference type="AlphaFoldDB" id="A0AAD6TYK9"/>
<proteinExistence type="predicted"/>
<gene>
    <name evidence="9" type="ORF">B0H15DRAFT_419066</name>
</gene>
<dbReference type="EMBL" id="JARJCN010000040">
    <property type="protein sequence ID" value="KAJ7083698.1"/>
    <property type="molecule type" value="Genomic_DNA"/>
</dbReference>
<dbReference type="SUPFAM" id="SSF56112">
    <property type="entry name" value="Protein kinase-like (PK-like)"/>
    <property type="match status" value="1"/>
</dbReference>
<keyword evidence="4 7" id="KW-0547">Nucleotide-binding</keyword>
<keyword evidence="5 9" id="KW-0418">Kinase</keyword>
<dbReference type="InterPro" id="IPR011009">
    <property type="entry name" value="Kinase-like_dom_sf"/>
</dbReference>
<keyword evidence="2" id="KW-0597">Phosphoprotein</keyword>
<dbReference type="InterPro" id="IPR000719">
    <property type="entry name" value="Prot_kinase_dom"/>
</dbReference>
<dbReference type="Gene3D" id="1.10.510.10">
    <property type="entry name" value="Transferase(Phosphotransferase) domain 1"/>
    <property type="match status" value="1"/>
</dbReference>
<dbReference type="SMART" id="SM00220">
    <property type="entry name" value="S_TKc"/>
    <property type="match status" value="1"/>
</dbReference>
<feature type="domain" description="Protein kinase" evidence="8">
    <location>
        <begin position="53"/>
        <end position="333"/>
    </location>
</feature>
<evidence type="ECO:0000256" key="4">
    <source>
        <dbReference type="ARBA" id="ARBA00022741"/>
    </source>
</evidence>
<dbReference type="GO" id="GO:0004674">
    <property type="term" value="F:protein serine/threonine kinase activity"/>
    <property type="evidence" value="ECO:0007669"/>
    <property type="project" value="UniProtKB-KW"/>
</dbReference>
<feature type="binding site" evidence="7">
    <location>
        <position position="82"/>
    </location>
    <ligand>
        <name>ATP</name>
        <dbReference type="ChEBI" id="CHEBI:30616"/>
    </ligand>
</feature>
<evidence type="ECO:0000256" key="1">
    <source>
        <dbReference type="ARBA" id="ARBA00022527"/>
    </source>
</evidence>
<keyword evidence="3" id="KW-0808">Transferase</keyword>
<organism evidence="9 10">
    <name type="scientific">Mycena belliarum</name>
    <dbReference type="NCBI Taxonomy" id="1033014"/>
    <lineage>
        <taxon>Eukaryota</taxon>
        <taxon>Fungi</taxon>
        <taxon>Dikarya</taxon>
        <taxon>Basidiomycota</taxon>
        <taxon>Agaricomycotina</taxon>
        <taxon>Agaricomycetes</taxon>
        <taxon>Agaricomycetidae</taxon>
        <taxon>Agaricales</taxon>
        <taxon>Marasmiineae</taxon>
        <taxon>Mycenaceae</taxon>
        <taxon>Mycena</taxon>
    </lineage>
</organism>
<keyword evidence="10" id="KW-1185">Reference proteome</keyword>
<evidence type="ECO:0000256" key="6">
    <source>
        <dbReference type="ARBA" id="ARBA00022840"/>
    </source>
</evidence>
<sequence>MISIPSVFTRGSSISALKFPSFSFLNNNKKRRSIEEIAVTPPSSTTRMSLDNFDVLRLLGKGATSRVFLVRCKRSEALYALKVVPKTRSSIANLPHEEKALRCIAEDGCPFLILLAGSWEDTANFYLLTSWCQGTDMAAQILREGRFSKDRARLYLAQLILALENLHARRVLHRDVKPANIFFDAKGSAVLGDLGLARHFPVGIDADEPDYVSFEADPDATSGSFHWEGCSTTERCGTPAFMSPDQHQGAPYSFDTDVWSLGVTFFYMLTGRSPFPGNPRSPTEYARAAMGTSVGFKDEDDLDEEVRDVILWLVAKNSRDRATLDEIKEHTFFSCIAWDELASGTSSGPYKPYMPPVPRTARPELILAGEPYEQGSGPSRVLCFVRPDLVDEEPKPLSRPSLIQVWLGQLKTLNKAPLMKPPVAVNPQPAEELVNVPTSRLQALSARLMERLTRKLKIVLPRASNVKFGASKILESPPSDQVSSTKTLSALSAKEKVASCPLLVTTNSESTANAREKRLSHIRSKPVLDGQRCPDFLPRRQQYWAKRVQRWLVKAFRNMC</sequence>
<dbReference type="Proteomes" id="UP001222325">
    <property type="component" value="Unassembled WGS sequence"/>
</dbReference>
<evidence type="ECO:0000256" key="7">
    <source>
        <dbReference type="PROSITE-ProRule" id="PRU10141"/>
    </source>
</evidence>
<dbReference type="Gene3D" id="3.30.200.20">
    <property type="entry name" value="Phosphorylase Kinase, domain 1"/>
    <property type="match status" value="1"/>
</dbReference>
<dbReference type="GO" id="GO:0005524">
    <property type="term" value="F:ATP binding"/>
    <property type="evidence" value="ECO:0007669"/>
    <property type="project" value="UniProtKB-UniRule"/>
</dbReference>
<dbReference type="InterPro" id="IPR017441">
    <property type="entry name" value="Protein_kinase_ATP_BS"/>
</dbReference>
<evidence type="ECO:0000256" key="2">
    <source>
        <dbReference type="ARBA" id="ARBA00022553"/>
    </source>
</evidence>
<evidence type="ECO:0000313" key="9">
    <source>
        <dbReference type="EMBL" id="KAJ7083698.1"/>
    </source>
</evidence>
<evidence type="ECO:0000313" key="10">
    <source>
        <dbReference type="Proteomes" id="UP001222325"/>
    </source>
</evidence>
<evidence type="ECO:0000256" key="5">
    <source>
        <dbReference type="ARBA" id="ARBA00022777"/>
    </source>
</evidence>
<dbReference type="PROSITE" id="PS00108">
    <property type="entry name" value="PROTEIN_KINASE_ST"/>
    <property type="match status" value="1"/>
</dbReference>
<comment type="caution">
    <text evidence="9">The sequence shown here is derived from an EMBL/GenBank/DDBJ whole genome shotgun (WGS) entry which is preliminary data.</text>
</comment>
<dbReference type="InterPro" id="IPR008271">
    <property type="entry name" value="Ser/Thr_kinase_AS"/>
</dbReference>